<accession>A0A211YSC8</accession>
<dbReference type="AlphaFoldDB" id="A0A211YSC8"/>
<proteinExistence type="predicted"/>
<organism evidence="1 2">
    <name type="scientific">Inquilinus limosus</name>
    <dbReference type="NCBI Taxonomy" id="171674"/>
    <lineage>
        <taxon>Bacteria</taxon>
        <taxon>Pseudomonadati</taxon>
        <taxon>Pseudomonadota</taxon>
        <taxon>Alphaproteobacteria</taxon>
        <taxon>Rhodospirillales</taxon>
        <taxon>Rhodospirillaceae</taxon>
        <taxon>Inquilinus</taxon>
    </lineage>
</organism>
<dbReference type="EMBL" id="NHON01000213">
    <property type="protein sequence ID" value="OWJ55834.1"/>
    <property type="molecule type" value="Genomic_DNA"/>
</dbReference>
<feature type="non-terminal residue" evidence="1">
    <location>
        <position position="1"/>
    </location>
</feature>
<name>A0A211YSC8_9PROT</name>
<keyword evidence="2" id="KW-1185">Reference proteome</keyword>
<comment type="caution">
    <text evidence="1">The sequence shown here is derived from an EMBL/GenBank/DDBJ whole genome shotgun (WGS) entry which is preliminary data.</text>
</comment>
<evidence type="ECO:0000313" key="2">
    <source>
        <dbReference type="Proteomes" id="UP000196655"/>
    </source>
</evidence>
<reference evidence="2" key="1">
    <citation type="submission" date="2017-05" db="EMBL/GenBank/DDBJ databases">
        <authorList>
            <person name="Macchi M."/>
            <person name="Festa S."/>
            <person name="Coppotelli B.M."/>
            <person name="Morelli I.S."/>
        </authorList>
    </citation>
    <scope>NUCLEOTIDE SEQUENCE [LARGE SCALE GENOMIC DNA]</scope>
    <source>
        <strain evidence="2">I</strain>
    </source>
</reference>
<protein>
    <submittedName>
        <fullName evidence="1">Uncharacterized protein</fullName>
    </submittedName>
</protein>
<gene>
    <name evidence="1" type="ORF">BWR60_35975</name>
</gene>
<dbReference type="RefSeq" id="WP_144445884.1">
    <property type="nucleotide sequence ID" value="NZ_NHON01000213.1"/>
</dbReference>
<sequence>ALSAAPALAAGTAPNGVSLELNTLEPRGQNCAVNMVFGTGDDAAAAALLRRLAPSYAELLPALG</sequence>
<evidence type="ECO:0000313" key="1">
    <source>
        <dbReference type="EMBL" id="OWJ55834.1"/>
    </source>
</evidence>
<dbReference type="Proteomes" id="UP000196655">
    <property type="component" value="Unassembled WGS sequence"/>
</dbReference>